<comment type="similarity">
    <text evidence="1">Belongs to the helicase family. RecQ subfamily.</text>
</comment>
<dbReference type="GO" id="GO:0005694">
    <property type="term" value="C:chromosome"/>
    <property type="evidence" value="ECO:0007669"/>
    <property type="project" value="TreeGrafter"/>
</dbReference>
<dbReference type="AlphaFoldDB" id="A0AAV3NJX9"/>
<dbReference type="Proteomes" id="UP001454036">
    <property type="component" value="Unassembled WGS sequence"/>
</dbReference>
<dbReference type="GO" id="GO:0005737">
    <property type="term" value="C:cytoplasm"/>
    <property type="evidence" value="ECO:0007669"/>
    <property type="project" value="TreeGrafter"/>
</dbReference>
<dbReference type="GO" id="GO:0000724">
    <property type="term" value="P:double-strand break repair via homologous recombination"/>
    <property type="evidence" value="ECO:0007669"/>
    <property type="project" value="TreeGrafter"/>
</dbReference>
<keyword evidence="2" id="KW-0812">Transmembrane</keyword>
<organism evidence="4 5">
    <name type="scientific">Lithospermum erythrorhizon</name>
    <name type="common">Purple gromwell</name>
    <name type="synonym">Lithospermum officinale var. erythrorhizon</name>
    <dbReference type="NCBI Taxonomy" id="34254"/>
    <lineage>
        <taxon>Eukaryota</taxon>
        <taxon>Viridiplantae</taxon>
        <taxon>Streptophyta</taxon>
        <taxon>Embryophyta</taxon>
        <taxon>Tracheophyta</taxon>
        <taxon>Spermatophyta</taxon>
        <taxon>Magnoliopsida</taxon>
        <taxon>eudicotyledons</taxon>
        <taxon>Gunneridae</taxon>
        <taxon>Pentapetalae</taxon>
        <taxon>asterids</taxon>
        <taxon>lamiids</taxon>
        <taxon>Boraginales</taxon>
        <taxon>Boraginaceae</taxon>
        <taxon>Boraginoideae</taxon>
        <taxon>Lithospermeae</taxon>
        <taxon>Lithospermum</taxon>
    </lineage>
</organism>
<accession>A0AAV3NJX9</accession>
<dbReference type="Pfam" id="PF00270">
    <property type="entry name" value="DEAD"/>
    <property type="match status" value="1"/>
</dbReference>
<dbReference type="PANTHER" id="PTHR13710">
    <property type="entry name" value="DNA HELICASE RECQ FAMILY MEMBER"/>
    <property type="match status" value="1"/>
</dbReference>
<keyword evidence="4" id="KW-0347">Helicase</keyword>
<keyword evidence="2" id="KW-0472">Membrane</keyword>
<dbReference type="PROSITE" id="PS51192">
    <property type="entry name" value="HELICASE_ATP_BIND_1"/>
    <property type="match status" value="1"/>
</dbReference>
<comment type="caution">
    <text evidence="4">The sequence shown here is derived from an EMBL/GenBank/DDBJ whole genome shotgun (WGS) entry which is preliminary data.</text>
</comment>
<evidence type="ECO:0000313" key="4">
    <source>
        <dbReference type="EMBL" id="GAA0139672.1"/>
    </source>
</evidence>
<evidence type="ECO:0000313" key="5">
    <source>
        <dbReference type="Proteomes" id="UP001454036"/>
    </source>
</evidence>
<reference evidence="4 5" key="1">
    <citation type="submission" date="2024-01" db="EMBL/GenBank/DDBJ databases">
        <title>The complete chloroplast genome sequence of Lithospermum erythrorhizon: insights into the phylogenetic relationship among Boraginaceae species and the maternal lineages of purple gromwells.</title>
        <authorList>
            <person name="Okada T."/>
            <person name="Watanabe K."/>
        </authorList>
    </citation>
    <scope>NUCLEOTIDE SEQUENCE [LARGE SCALE GENOMIC DNA]</scope>
</reference>
<dbReference type="GO" id="GO:0009378">
    <property type="term" value="F:four-way junction helicase activity"/>
    <property type="evidence" value="ECO:0007669"/>
    <property type="project" value="TreeGrafter"/>
</dbReference>
<keyword evidence="4" id="KW-0378">Hydrolase</keyword>
<proteinExistence type="inferred from homology"/>
<sequence>MPTGGGKSICYQIPALAKTGIVLVVSPLIVLALKKKGIDAEYSAAGQPQKVKLKIDEELKSEKPSLRLLYATPELVTSKPFISKLKKLLPKEMLTLIAIDEAHCISTWGKEFR</sequence>
<dbReference type="InterPro" id="IPR014001">
    <property type="entry name" value="Helicase_ATP-bd"/>
</dbReference>
<feature type="transmembrane region" description="Helical" evidence="2">
    <location>
        <begin position="12"/>
        <end position="33"/>
    </location>
</feature>
<keyword evidence="2" id="KW-1133">Transmembrane helix</keyword>
<dbReference type="GO" id="GO:0003676">
    <property type="term" value="F:nucleic acid binding"/>
    <property type="evidence" value="ECO:0007669"/>
    <property type="project" value="InterPro"/>
</dbReference>
<dbReference type="InterPro" id="IPR011545">
    <property type="entry name" value="DEAD/DEAH_box_helicase_dom"/>
</dbReference>
<dbReference type="EMBL" id="BAABME010000108">
    <property type="protein sequence ID" value="GAA0139672.1"/>
    <property type="molecule type" value="Genomic_DNA"/>
</dbReference>
<feature type="domain" description="Helicase ATP-binding" evidence="3">
    <location>
        <begin position="1"/>
        <end position="113"/>
    </location>
</feature>
<keyword evidence="5" id="KW-1185">Reference proteome</keyword>
<dbReference type="GO" id="GO:0043138">
    <property type="term" value="F:3'-5' DNA helicase activity"/>
    <property type="evidence" value="ECO:0007669"/>
    <property type="project" value="TreeGrafter"/>
</dbReference>
<evidence type="ECO:0000256" key="1">
    <source>
        <dbReference type="ARBA" id="ARBA00005446"/>
    </source>
</evidence>
<gene>
    <name evidence="4" type="ORF">LIER_01170</name>
</gene>
<keyword evidence="4" id="KW-0547">Nucleotide-binding</keyword>
<dbReference type="GO" id="GO:0005524">
    <property type="term" value="F:ATP binding"/>
    <property type="evidence" value="ECO:0007669"/>
    <property type="project" value="InterPro"/>
</dbReference>
<keyword evidence="4" id="KW-0067">ATP-binding</keyword>
<evidence type="ECO:0000259" key="3">
    <source>
        <dbReference type="PROSITE" id="PS51192"/>
    </source>
</evidence>
<evidence type="ECO:0000256" key="2">
    <source>
        <dbReference type="SAM" id="Phobius"/>
    </source>
</evidence>
<dbReference type="SUPFAM" id="SSF52540">
    <property type="entry name" value="P-loop containing nucleoside triphosphate hydrolases"/>
    <property type="match status" value="1"/>
</dbReference>
<protein>
    <submittedName>
        <fullName evidence="4">DNA helicase</fullName>
    </submittedName>
</protein>
<name>A0AAV3NJX9_LITER</name>
<dbReference type="PANTHER" id="PTHR13710:SF155">
    <property type="entry name" value="ATP-DEPENDENT DNA HELICASE Q-LIKE 3"/>
    <property type="match status" value="1"/>
</dbReference>
<dbReference type="InterPro" id="IPR027417">
    <property type="entry name" value="P-loop_NTPase"/>
</dbReference>
<dbReference type="Gene3D" id="3.40.50.300">
    <property type="entry name" value="P-loop containing nucleotide triphosphate hydrolases"/>
    <property type="match status" value="1"/>
</dbReference>